<evidence type="ECO:0000256" key="8">
    <source>
        <dbReference type="PROSITE-ProRule" id="PRU01091"/>
    </source>
</evidence>
<accession>A0A917HIN2</accession>
<dbReference type="InterPro" id="IPR011006">
    <property type="entry name" value="CheY-like_superfamily"/>
</dbReference>
<feature type="modified residue" description="4-aspartylphosphate" evidence="7">
    <location>
        <position position="57"/>
    </location>
</feature>
<dbReference type="Gene3D" id="3.40.50.2300">
    <property type="match status" value="1"/>
</dbReference>
<dbReference type="InterPro" id="IPR016032">
    <property type="entry name" value="Sig_transdc_resp-reg_C-effctor"/>
</dbReference>
<dbReference type="EMBL" id="BMHY01000008">
    <property type="protein sequence ID" value="GGG79369.1"/>
    <property type="molecule type" value="Genomic_DNA"/>
</dbReference>
<dbReference type="InterPro" id="IPR001789">
    <property type="entry name" value="Sig_transdc_resp-reg_receiver"/>
</dbReference>
<proteinExistence type="predicted"/>
<name>A0A917HIN2_9BACL</name>
<dbReference type="Gene3D" id="6.10.250.690">
    <property type="match status" value="1"/>
</dbReference>
<dbReference type="InterPro" id="IPR036388">
    <property type="entry name" value="WH-like_DNA-bd_sf"/>
</dbReference>
<feature type="domain" description="OmpR/PhoB-type" evidence="10">
    <location>
        <begin position="135"/>
        <end position="234"/>
    </location>
</feature>
<evidence type="ECO:0000256" key="2">
    <source>
        <dbReference type="ARBA" id="ARBA00022553"/>
    </source>
</evidence>
<dbReference type="PROSITE" id="PS51755">
    <property type="entry name" value="OMPR_PHOB"/>
    <property type="match status" value="1"/>
</dbReference>
<feature type="domain" description="Response regulatory" evidence="9">
    <location>
        <begin position="8"/>
        <end position="121"/>
    </location>
</feature>
<comment type="caution">
    <text evidence="11">The sequence shown here is derived from an EMBL/GenBank/DDBJ whole genome shotgun (WGS) entry which is preliminary data.</text>
</comment>
<dbReference type="SUPFAM" id="SSF52172">
    <property type="entry name" value="CheY-like"/>
    <property type="match status" value="1"/>
</dbReference>
<dbReference type="GO" id="GO:0000156">
    <property type="term" value="F:phosphorelay response regulator activity"/>
    <property type="evidence" value="ECO:0007669"/>
    <property type="project" value="TreeGrafter"/>
</dbReference>
<evidence type="ECO:0000256" key="6">
    <source>
        <dbReference type="ARBA" id="ARBA00023163"/>
    </source>
</evidence>
<dbReference type="GO" id="GO:0005829">
    <property type="term" value="C:cytosol"/>
    <property type="evidence" value="ECO:0007669"/>
    <property type="project" value="TreeGrafter"/>
</dbReference>
<dbReference type="GO" id="GO:0000976">
    <property type="term" value="F:transcription cis-regulatory region binding"/>
    <property type="evidence" value="ECO:0007669"/>
    <property type="project" value="TreeGrafter"/>
</dbReference>
<dbReference type="Pfam" id="PF00486">
    <property type="entry name" value="Trans_reg_C"/>
    <property type="match status" value="1"/>
</dbReference>
<keyword evidence="2 7" id="KW-0597">Phosphoprotein</keyword>
<evidence type="ECO:0000256" key="7">
    <source>
        <dbReference type="PROSITE-ProRule" id="PRU00169"/>
    </source>
</evidence>
<dbReference type="FunFam" id="1.10.10.10:FF:000018">
    <property type="entry name" value="DNA-binding response regulator ResD"/>
    <property type="match status" value="1"/>
</dbReference>
<dbReference type="SMART" id="SM00862">
    <property type="entry name" value="Trans_reg_C"/>
    <property type="match status" value="1"/>
</dbReference>
<dbReference type="Pfam" id="PF00072">
    <property type="entry name" value="Response_reg"/>
    <property type="match status" value="1"/>
</dbReference>
<evidence type="ECO:0000259" key="9">
    <source>
        <dbReference type="PROSITE" id="PS50110"/>
    </source>
</evidence>
<keyword evidence="5 8" id="KW-0238">DNA-binding</keyword>
<evidence type="ECO:0000256" key="1">
    <source>
        <dbReference type="ARBA" id="ARBA00004496"/>
    </source>
</evidence>
<evidence type="ECO:0000256" key="5">
    <source>
        <dbReference type="ARBA" id="ARBA00023125"/>
    </source>
</evidence>
<keyword evidence="6" id="KW-0804">Transcription</keyword>
<evidence type="ECO:0000256" key="3">
    <source>
        <dbReference type="ARBA" id="ARBA00023012"/>
    </source>
</evidence>
<dbReference type="Gene3D" id="1.10.10.10">
    <property type="entry name" value="Winged helix-like DNA-binding domain superfamily/Winged helix DNA-binding domain"/>
    <property type="match status" value="1"/>
</dbReference>
<keyword evidence="3" id="KW-0902">Two-component regulatory system</keyword>
<evidence type="ECO:0000313" key="11">
    <source>
        <dbReference type="EMBL" id="GGG79369.1"/>
    </source>
</evidence>
<dbReference type="InterPro" id="IPR001867">
    <property type="entry name" value="OmpR/PhoB-type_DNA-bd"/>
</dbReference>
<dbReference type="PANTHER" id="PTHR48111">
    <property type="entry name" value="REGULATOR OF RPOS"/>
    <property type="match status" value="1"/>
</dbReference>
<dbReference type="FunFam" id="3.40.50.2300:FF:000001">
    <property type="entry name" value="DNA-binding response regulator PhoB"/>
    <property type="match status" value="1"/>
</dbReference>
<dbReference type="Proteomes" id="UP000600247">
    <property type="component" value="Unassembled WGS sequence"/>
</dbReference>
<dbReference type="GO" id="GO:0032993">
    <property type="term" value="C:protein-DNA complex"/>
    <property type="evidence" value="ECO:0007669"/>
    <property type="project" value="TreeGrafter"/>
</dbReference>
<dbReference type="AlphaFoldDB" id="A0A917HIN2"/>
<dbReference type="CDD" id="cd17574">
    <property type="entry name" value="REC_OmpR"/>
    <property type="match status" value="1"/>
</dbReference>
<dbReference type="GO" id="GO:0006355">
    <property type="term" value="P:regulation of DNA-templated transcription"/>
    <property type="evidence" value="ECO:0007669"/>
    <property type="project" value="InterPro"/>
</dbReference>
<dbReference type="SMART" id="SM00448">
    <property type="entry name" value="REC"/>
    <property type="match status" value="1"/>
</dbReference>
<dbReference type="PROSITE" id="PS50110">
    <property type="entry name" value="RESPONSE_REGULATORY"/>
    <property type="match status" value="1"/>
</dbReference>
<keyword evidence="4" id="KW-0805">Transcription regulation</keyword>
<feature type="DNA-binding region" description="OmpR/PhoB-type" evidence="8">
    <location>
        <begin position="135"/>
        <end position="234"/>
    </location>
</feature>
<evidence type="ECO:0000256" key="4">
    <source>
        <dbReference type="ARBA" id="ARBA00023015"/>
    </source>
</evidence>
<gene>
    <name evidence="11" type="ORF">GCM10010918_40520</name>
</gene>
<protein>
    <submittedName>
        <fullName evidence="11">DNA-binding response regulator</fullName>
    </submittedName>
</protein>
<keyword evidence="12" id="KW-1185">Reference proteome</keyword>
<comment type="subcellular location">
    <subcellularLocation>
        <location evidence="1">Cytoplasm</location>
    </subcellularLocation>
</comment>
<reference evidence="11 12" key="1">
    <citation type="journal article" date="2014" name="Int. J. Syst. Evol. Microbiol.">
        <title>Complete genome sequence of Corynebacterium casei LMG S-19264T (=DSM 44701T), isolated from a smear-ripened cheese.</title>
        <authorList>
            <consortium name="US DOE Joint Genome Institute (JGI-PGF)"/>
            <person name="Walter F."/>
            <person name="Albersmeier A."/>
            <person name="Kalinowski J."/>
            <person name="Ruckert C."/>
        </authorList>
    </citation>
    <scope>NUCLEOTIDE SEQUENCE [LARGE SCALE GENOMIC DNA]</scope>
    <source>
        <strain evidence="11 12">CGMCC 1.15286</strain>
    </source>
</reference>
<dbReference type="CDD" id="cd00383">
    <property type="entry name" value="trans_reg_C"/>
    <property type="match status" value="1"/>
</dbReference>
<dbReference type="InterPro" id="IPR039420">
    <property type="entry name" value="WalR-like"/>
</dbReference>
<evidence type="ECO:0000259" key="10">
    <source>
        <dbReference type="PROSITE" id="PS51755"/>
    </source>
</evidence>
<dbReference type="PANTHER" id="PTHR48111:SF40">
    <property type="entry name" value="PHOSPHATE REGULON TRANSCRIPTIONAL REGULATORY PROTEIN PHOB"/>
    <property type="match status" value="1"/>
</dbReference>
<dbReference type="SUPFAM" id="SSF46894">
    <property type="entry name" value="C-terminal effector domain of the bipartite response regulators"/>
    <property type="match status" value="1"/>
</dbReference>
<sequence>MMNERKKRILVIEDEEAIARVIKDYLTVNGYEVLTFGTGREGREAMETYVPDFIILDIMLPDADGMELCRHIREKHATPLLLLSARSSDTDKVLGLGFGADDYMTKPFSLSELVARVQAHLRRLDGISRAQKEQDDSLRRGAITIDKKGYRAAVNDREISLSAKEFELLLHLAEHPDQVFSKSQLIDAVWGYGAYGDENTITVYIRRLREKLEADPSKPFYLRTVWGVGYKFSTRDEAQDDQ</sequence>
<organism evidence="11 12">
    <name type="scientific">Paenibacillus radicis</name>
    <name type="common">ex Gao et al. 2016</name>
    <dbReference type="NCBI Taxonomy" id="1737354"/>
    <lineage>
        <taxon>Bacteria</taxon>
        <taxon>Bacillati</taxon>
        <taxon>Bacillota</taxon>
        <taxon>Bacilli</taxon>
        <taxon>Bacillales</taxon>
        <taxon>Paenibacillaceae</taxon>
        <taxon>Paenibacillus</taxon>
    </lineage>
</organism>
<evidence type="ECO:0000313" key="12">
    <source>
        <dbReference type="Proteomes" id="UP000600247"/>
    </source>
</evidence>